<dbReference type="VEuPathDB" id="FungiDB:PPTG_21955"/>
<protein>
    <submittedName>
        <fullName evidence="1">Uncharacterized protein</fullName>
    </submittedName>
</protein>
<evidence type="ECO:0000313" key="2">
    <source>
        <dbReference type="Proteomes" id="UP000018817"/>
    </source>
</evidence>
<dbReference type="RefSeq" id="XP_008899371.1">
    <property type="nucleotide sequence ID" value="XM_008901123.1"/>
</dbReference>
<name>W2QTD9_PHYN3</name>
<dbReference type="Proteomes" id="UP000018817">
    <property type="component" value="Unassembled WGS sequence"/>
</dbReference>
<dbReference type="GeneID" id="20190554"/>
<reference evidence="1 2" key="2">
    <citation type="submission" date="2013-11" db="EMBL/GenBank/DDBJ databases">
        <title>The Genome Sequence of Phytophthora parasitica INRA-310.</title>
        <authorList>
            <consortium name="The Broad Institute Genomics Platform"/>
            <person name="Russ C."/>
            <person name="Tyler B."/>
            <person name="Panabieres F."/>
            <person name="Shan W."/>
            <person name="Tripathy S."/>
            <person name="Grunwald N."/>
            <person name="Machado M."/>
            <person name="Johnson C.S."/>
            <person name="Arredondo F."/>
            <person name="Hong C."/>
            <person name="Coffey M."/>
            <person name="Young S.K."/>
            <person name="Zeng Q."/>
            <person name="Gargeya S."/>
            <person name="Fitzgerald M."/>
            <person name="Abouelleil A."/>
            <person name="Alvarado L."/>
            <person name="Chapman S.B."/>
            <person name="Gainer-Dewar J."/>
            <person name="Goldberg J."/>
            <person name="Griggs A."/>
            <person name="Gujja S."/>
            <person name="Hansen M."/>
            <person name="Howarth C."/>
            <person name="Imamovic A."/>
            <person name="Ireland A."/>
            <person name="Larimer J."/>
            <person name="McCowan C."/>
            <person name="Murphy C."/>
            <person name="Pearson M."/>
            <person name="Poon T.W."/>
            <person name="Priest M."/>
            <person name="Roberts A."/>
            <person name="Saif S."/>
            <person name="Shea T."/>
            <person name="Sykes S."/>
            <person name="Wortman J."/>
            <person name="Nusbaum C."/>
            <person name="Birren B."/>
        </authorList>
    </citation>
    <scope>NUCLEOTIDE SEQUENCE [LARGE SCALE GENOMIC DNA]</scope>
    <source>
        <strain evidence="1 2">INRA-310</strain>
    </source>
</reference>
<accession>W2QTD9</accession>
<organism evidence="1 2">
    <name type="scientific">Phytophthora nicotianae (strain INRA-310)</name>
    <name type="common">Phytophthora parasitica</name>
    <dbReference type="NCBI Taxonomy" id="761204"/>
    <lineage>
        <taxon>Eukaryota</taxon>
        <taxon>Sar</taxon>
        <taxon>Stramenopiles</taxon>
        <taxon>Oomycota</taxon>
        <taxon>Peronosporomycetes</taxon>
        <taxon>Peronosporales</taxon>
        <taxon>Peronosporaceae</taxon>
        <taxon>Phytophthora</taxon>
    </lineage>
</organism>
<dbReference type="EMBL" id="KI669570">
    <property type="protein sequence ID" value="ETN15545.1"/>
    <property type="molecule type" value="Genomic_DNA"/>
</dbReference>
<dbReference type="OrthoDB" id="126899at2759"/>
<proteinExistence type="predicted"/>
<sequence>MHLVTVGWYSQAVIQHQCQQNPVPPTRRGNMLRQVLSSRQTDVSQCPQSKCFKKVAEGSGNALSVVVHEYVERPFTCPQSTWTCWDKFHRFYLPNGLFSEKGNVRRSSDLAKLKMLYVSSAGDSAGADHQPNFVARQTFE</sequence>
<evidence type="ECO:0000313" key="1">
    <source>
        <dbReference type="EMBL" id="ETN15545.1"/>
    </source>
</evidence>
<gene>
    <name evidence="1" type="ORF">PPTG_21955</name>
</gene>
<dbReference type="AlphaFoldDB" id="W2QTD9"/>
<reference evidence="2" key="1">
    <citation type="submission" date="2011-12" db="EMBL/GenBank/DDBJ databases">
        <authorList>
            <consortium name="The Broad Institute Genome Sequencing Platform"/>
            <person name="Russ C."/>
            <person name="Tyler B."/>
            <person name="Panabieres F."/>
            <person name="Shan W."/>
            <person name="Tripathy S."/>
            <person name="Grunwald N."/>
            <person name="Machado M."/>
            <person name="Young S.K."/>
            <person name="Zeng Q."/>
            <person name="Gargeya S."/>
            <person name="Fitzgerald M."/>
            <person name="Haas B."/>
            <person name="Abouelleil A."/>
            <person name="Alvarado L."/>
            <person name="Arachchi H.M."/>
            <person name="Berlin A."/>
            <person name="Chapman S.B."/>
            <person name="Gearin G."/>
            <person name="Goldberg J."/>
            <person name="Griggs A."/>
            <person name="Gujja S."/>
            <person name="Hansen M."/>
            <person name="Heiman D."/>
            <person name="Howarth C."/>
            <person name="Larimer J."/>
            <person name="Lui A."/>
            <person name="MacDonald P.J.P."/>
            <person name="McCowen C."/>
            <person name="Montmayeur A."/>
            <person name="Murphy C."/>
            <person name="Neiman D."/>
            <person name="Pearson M."/>
            <person name="Priest M."/>
            <person name="Roberts A."/>
            <person name="Saif S."/>
            <person name="Shea T."/>
            <person name="Sisk P."/>
            <person name="Stolte C."/>
            <person name="Sykes S."/>
            <person name="Wortman J."/>
            <person name="Nusbaum C."/>
            <person name="Birren B."/>
        </authorList>
    </citation>
    <scope>NUCLEOTIDE SEQUENCE [LARGE SCALE GENOMIC DNA]</scope>
    <source>
        <strain evidence="2">INRA-310</strain>
    </source>
</reference>